<dbReference type="Pfam" id="PF00067">
    <property type="entry name" value="p450"/>
    <property type="match status" value="1"/>
</dbReference>
<evidence type="ECO:0000256" key="4">
    <source>
        <dbReference type="ARBA" id="ARBA00022617"/>
    </source>
</evidence>
<dbReference type="EMBL" id="KN847475">
    <property type="protein sequence ID" value="KIX09579.1"/>
    <property type="molecule type" value="Genomic_DNA"/>
</dbReference>
<dbReference type="OrthoDB" id="1844152at2759"/>
<organism evidence="14 15">
    <name type="scientific">Rhinocladiella mackenziei CBS 650.93</name>
    <dbReference type="NCBI Taxonomy" id="1442369"/>
    <lineage>
        <taxon>Eukaryota</taxon>
        <taxon>Fungi</taxon>
        <taxon>Dikarya</taxon>
        <taxon>Ascomycota</taxon>
        <taxon>Pezizomycotina</taxon>
        <taxon>Eurotiomycetes</taxon>
        <taxon>Chaetothyriomycetidae</taxon>
        <taxon>Chaetothyriales</taxon>
        <taxon>Herpotrichiellaceae</taxon>
        <taxon>Rhinocladiella</taxon>
    </lineage>
</organism>
<keyword evidence="4 12" id="KW-0349">Heme</keyword>
<dbReference type="STRING" id="1442369.A0A0D2IU43"/>
<evidence type="ECO:0000256" key="3">
    <source>
        <dbReference type="ARBA" id="ARBA00010617"/>
    </source>
</evidence>
<accession>A0A0D2IU43</accession>
<name>A0A0D2IU43_9EURO</name>
<evidence type="ECO:0000256" key="13">
    <source>
        <dbReference type="SAM" id="SignalP"/>
    </source>
</evidence>
<comment type="subcellular location">
    <subcellularLocation>
        <location evidence="2">Membrane</location>
    </subcellularLocation>
</comment>
<dbReference type="HOGENOM" id="CLU_022195_0_2_1"/>
<protein>
    <recommendedName>
        <fullName evidence="16">Cytochrome P450</fullName>
    </recommendedName>
</protein>
<proteinExistence type="inferred from homology"/>
<evidence type="ECO:0000256" key="1">
    <source>
        <dbReference type="ARBA" id="ARBA00001971"/>
    </source>
</evidence>
<dbReference type="GO" id="GO:0020037">
    <property type="term" value="F:heme binding"/>
    <property type="evidence" value="ECO:0007669"/>
    <property type="project" value="InterPro"/>
</dbReference>
<keyword evidence="6 12" id="KW-0479">Metal-binding</keyword>
<dbReference type="PANTHER" id="PTHR46206">
    <property type="entry name" value="CYTOCHROME P450"/>
    <property type="match status" value="1"/>
</dbReference>
<keyword evidence="7" id="KW-1133">Transmembrane helix</keyword>
<keyword evidence="5" id="KW-0812">Transmembrane</keyword>
<evidence type="ECO:0008006" key="16">
    <source>
        <dbReference type="Google" id="ProtNLM"/>
    </source>
</evidence>
<gene>
    <name evidence="14" type="ORF">Z518_00659</name>
</gene>
<evidence type="ECO:0000256" key="9">
    <source>
        <dbReference type="ARBA" id="ARBA00023004"/>
    </source>
</evidence>
<reference evidence="14 15" key="1">
    <citation type="submission" date="2015-01" db="EMBL/GenBank/DDBJ databases">
        <title>The Genome Sequence of Rhinocladiella mackenzie CBS 650.93.</title>
        <authorList>
            <consortium name="The Broad Institute Genomics Platform"/>
            <person name="Cuomo C."/>
            <person name="de Hoog S."/>
            <person name="Gorbushina A."/>
            <person name="Stielow B."/>
            <person name="Teixiera M."/>
            <person name="Abouelleil A."/>
            <person name="Chapman S.B."/>
            <person name="Priest M."/>
            <person name="Young S.K."/>
            <person name="Wortman J."/>
            <person name="Nusbaum C."/>
            <person name="Birren B."/>
        </authorList>
    </citation>
    <scope>NUCLEOTIDE SEQUENCE [LARGE SCALE GENOMIC DNA]</scope>
    <source>
        <strain evidence="14 15">CBS 650.93</strain>
    </source>
</reference>
<sequence>MAFFVFLVSIVLLFGLCVLGICKASPVKRIGKSKLYTWLPGIKPMRYELEKYAQCGYEKVNKSKQQPFLLDFFGHDYLMLPPKYIEELRRGDAQQASFERSFSDALNISATVGDLYLAGIMEKVTVKHLGQSALSKWQSVTEGSPIYTSRKLRIDEDWKSITAAKAISMIVHRVTNLVLVGQELSRSEDYIETSQRFSSTLLPAGVWTNFIYLGPLRNMFARWTTFFHRWELEKCVKILMPVIQERLRKREKGEGNDEDAIQWTIDAAFATGNTREIWPRRIAENVLHLLFAANSAPGALATQMLYQLLMDPGYLEPLRDEIRAALAAEGGWNAAAMDKMALLDSFVRETVRMYPPGSIACTRTIQKVDLTFRDGMRLPVNSRFAFPVLAIQMDPDNYHSPRVFDGYRFVDRLADGSFKTKVLSTTVTPSYLALGYGKHACPGRFFGILKAKLVFAKLITNYELKWPSSLAERPPNVSIEGMVPPNQQQVILVRNIVSTVLSR</sequence>
<evidence type="ECO:0000256" key="10">
    <source>
        <dbReference type="ARBA" id="ARBA00023033"/>
    </source>
</evidence>
<dbReference type="CDD" id="cd11041">
    <property type="entry name" value="CYP503A1-like"/>
    <property type="match status" value="1"/>
</dbReference>
<keyword evidence="13" id="KW-0732">Signal</keyword>
<dbReference type="GO" id="GO:0016705">
    <property type="term" value="F:oxidoreductase activity, acting on paired donors, with incorporation or reduction of molecular oxygen"/>
    <property type="evidence" value="ECO:0007669"/>
    <property type="project" value="InterPro"/>
</dbReference>
<dbReference type="VEuPathDB" id="FungiDB:Z518_00659"/>
<dbReference type="InterPro" id="IPR002403">
    <property type="entry name" value="Cyt_P450_E_grp-IV"/>
</dbReference>
<evidence type="ECO:0000256" key="5">
    <source>
        <dbReference type="ARBA" id="ARBA00022692"/>
    </source>
</evidence>
<feature type="signal peptide" evidence="13">
    <location>
        <begin position="1"/>
        <end position="24"/>
    </location>
</feature>
<dbReference type="Gene3D" id="1.10.630.10">
    <property type="entry name" value="Cytochrome P450"/>
    <property type="match status" value="1"/>
</dbReference>
<evidence type="ECO:0000313" key="14">
    <source>
        <dbReference type="EMBL" id="KIX09579.1"/>
    </source>
</evidence>
<dbReference type="InterPro" id="IPR001128">
    <property type="entry name" value="Cyt_P450"/>
</dbReference>
<evidence type="ECO:0000256" key="7">
    <source>
        <dbReference type="ARBA" id="ARBA00022989"/>
    </source>
</evidence>
<dbReference type="GO" id="GO:0004497">
    <property type="term" value="F:monooxygenase activity"/>
    <property type="evidence" value="ECO:0007669"/>
    <property type="project" value="UniProtKB-KW"/>
</dbReference>
<dbReference type="SUPFAM" id="SSF48264">
    <property type="entry name" value="Cytochrome P450"/>
    <property type="match status" value="1"/>
</dbReference>
<evidence type="ECO:0000256" key="11">
    <source>
        <dbReference type="ARBA" id="ARBA00023136"/>
    </source>
</evidence>
<dbReference type="InterPro" id="IPR036396">
    <property type="entry name" value="Cyt_P450_sf"/>
</dbReference>
<dbReference type="PANTHER" id="PTHR46206:SF5">
    <property type="entry name" value="P450, PUTATIVE (EUROFUNG)-RELATED"/>
    <property type="match status" value="1"/>
</dbReference>
<dbReference type="GeneID" id="25288730"/>
<keyword evidence="11" id="KW-0472">Membrane</keyword>
<comment type="similarity">
    <text evidence="3">Belongs to the cytochrome P450 family.</text>
</comment>
<evidence type="ECO:0000313" key="15">
    <source>
        <dbReference type="Proteomes" id="UP000053617"/>
    </source>
</evidence>
<dbReference type="GO" id="GO:0016020">
    <property type="term" value="C:membrane"/>
    <property type="evidence" value="ECO:0007669"/>
    <property type="project" value="UniProtKB-SubCell"/>
</dbReference>
<dbReference type="GO" id="GO:0005506">
    <property type="term" value="F:iron ion binding"/>
    <property type="evidence" value="ECO:0007669"/>
    <property type="project" value="InterPro"/>
</dbReference>
<keyword evidence="9 12" id="KW-0408">Iron</keyword>
<keyword evidence="15" id="KW-1185">Reference proteome</keyword>
<feature type="binding site" description="axial binding residue" evidence="12">
    <location>
        <position position="441"/>
    </location>
    <ligand>
        <name>heme</name>
        <dbReference type="ChEBI" id="CHEBI:30413"/>
    </ligand>
    <ligandPart>
        <name>Fe</name>
        <dbReference type="ChEBI" id="CHEBI:18248"/>
    </ligandPart>
</feature>
<evidence type="ECO:0000256" key="6">
    <source>
        <dbReference type="ARBA" id="ARBA00022723"/>
    </source>
</evidence>
<dbReference type="AlphaFoldDB" id="A0A0D2IU43"/>
<dbReference type="Proteomes" id="UP000053617">
    <property type="component" value="Unassembled WGS sequence"/>
</dbReference>
<feature type="chain" id="PRO_5002244314" description="Cytochrome P450" evidence="13">
    <location>
        <begin position="25"/>
        <end position="503"/>
    </location>
</feature>
<comment type="cofactor">
    <cofactor evidence="1 12">
        <name>heme</name>
        <dbReference type="ChEBI" id="CHEBI:30413"/>
    </cofactor>
</comment>
<evidence type="ECO:0000256" key="2">
    <source>
        <dbReference type="ARBA" id="ARBA00004370"/>
    </source>
</evidence>
<evidence type="ECO:0000256" key="12">
    <source>
        <dbReference type="PIRSR" id="PIRSR602403-1"/>
    </source>
</evidence>
<keyword evidence="8" id="KW-0560">Oxidoreductase</keyword>
<dbReference type="RefSeq" id="XP_013276715.1">
    <property type="nucleotide sequence ID" value="XM_013421261.1"/>
</dbReference>
<keyword evidence="10" id="KW-0503">Monooxygenase</keyword>
<evidence type="ECO:0000256" key="8">
    <source>
        <dbReference type="ARBA" id="ARBA00023002"/>
    </source>
</evidence>
<dbReference type="PRINTS" id="PR00465">
    <property type="entry name" value="EP450IV"/>
</dbReference>